<evidence type="ECO:0000256" key="2">
    <source>
        <dbReference type="ARBA" id="ARBA00008806"/>
    </source>
</evidence>
<keyword evidence="5" id="KW-1133">Transmembrane helix</keyword>
<comment type="similarity">
    <text evidence="2">Belongs to the VirD4/TraG family.</text>
</comment>
<protein>
    <submittedName>
        <fullName evidence="8">Conjugal transfer protein</fullName>
    </submittedName>
</protein>
<reference evidence="8 9" key="1">
    <citation type="submission" date="2018-03" db="EMBL/GenBank/DDBJ databases">
        <title>Draft genome sequence of the plant growth promoting rhizobacterium Pseudomonas protegens strain BNJ-SS-45 isolated from wheat (Triticum aestivum) rhizosphere.</title>
        <authorList>
            <person name="Bajpai A."/>
            <person name="Shende K."/>
            <person name="Meena N."/>
            <person name="Upadhyayula S.R."/>
            <person name="Suravajhala P."/>
            <person name="Medicherla K.M."/>
            <person name="Johri B.N."/>
        </authorList>
    </citation>
    <scope>NUCLEOTIDE SEQUENCE [LARGE SCALE GENOMIC DNA]</scope>
    <source>
        <strain evidence="8 9">BNJ-SS-45</strain>
    </source>
</reference>
<dbReference type="CDD" id="cd01127">
    <property type="entry name" value="TrwB_TraG_TraD_VirD4"/>
    <property type="match status" value="2"/>
</dbReference>
<accession>A0A2T6GBG4</accession>
<dbReference type="InterPro" id="IPR051539">
    <property type="entry name" value="T4SS-coupling_protein"/>
</dbReference>
<dbReference type="Proteomes" id="UP000244178">
    <property type="component" value="Unassembled WGS sequence"/>
</dbReference>
<feature type="region of interest" description="Disordered" evidence="7">
    <location>
        <begin position="1"/>
        <end position="23"/>
    </location>
</feature>
<dbReference type="RefSeq" id="WP_108546395.1">
    <property type="nucleotide sequence ID" value="NZ_PYJM01000012.1"/>
</dbReference>
<evidence type="ECO:0000256" key="5">
    <source>
        <dbReference type="ARBA" id="ARBA00022989"/>
    </source>
</evidence>
<comment type="caution">
    <text evidence="8">The sequence shown here is derived from an EMBL/GenBank/DDBJ whole genome shotgun (WGS) entry which is preliminary data.</text>
</comment>
<proteinExistence type="inferred from homology"/>
<evidence type="ECO:0000256" key="4">
    <source>
        <dbReference type="ARBA" id="ARBA00022692"/>
    </source>
</evidence>
<evidence type="ECO:0000313" key="9">
    <source>
        <dbReference type="Proteomes" id="UP000244178"/>
    </source>
</evidence>
<evidence type="ECO:0000256" key="3">
    <source>
        <dbReference type="ARBA" id="ARBA00022475"/>
    </source>
</evidence>
<dbReference type="PANTHER" id="PTHR37937">
    <property type="entry name" value="CONJUGATIVE TRANSFER: DNA TRANSPORT"/>
    <property type="match status" value="1"/>
</dbReference>
<evidence type="ECO:0000256" key="6">
    <source>
        <dbReference type="ARBA" id="ARBA00023136"/>
    </source>
</evidence>
<evidence type="ECO:0000256" key="1">
    <source>
        <dbReference type="ARBA" id="ARBA00004651"/>
    </source>
</evidence>
<dbReference type="Pfam" id="PF02534">
    <property type="entry name" value="T4SS-DNA_transf"/>
    <property type="match status" value="1"/>
</dbReference>
<dbReference type="GO" id="GO:0005886">
    <property type="term" value="C:plasma membrane"/>
    <property type="evidence" value="ECO:0007669"/>
    <property type="project" value="UniProtKB-SubCell"/>
</dbReference>
<keyword evidence="4" id="KW-0812">Transmembrane</keyword>
<comment type="subcellular location">
    <subcellularLocation>
        <location evidence="1">Cell membrane</location>
        <topology evidence="1">Multi-pass membrane protein</topology>
    </subcellularLocation>
</comment>
<dbReference type="SUPFAM" id="SSF52540">
    <property type="entry name" value="P-loop containing nucleoside triphosphate hydrolases"/>
    <property type="match status" value="1"/>
</dbReference>
<name>A0A2T6GBG4_9PSED</name>
<dbReference type="InterPro" id="IPR003688">
    <property type="entry name" value="TraG/VirD4"/>
</dbReference>
<sequence>MGKAASQYSPLHPQKRIDRHPPLILGKHPHKDSFLATYGQTFVMLAAPPGSGKGVGIVFPNLLSYPDSVVVNDPKFENWEGTAGFRAVMGQKVFRFSPERLETHRWNPLSGLRRDPLYRLGDIRSLASVLFVSDNPKNQEWYNKASNVFAALVLYLMETPELPCTLPQLYEIAALGTGLGQWAHQIVGERSEGQHALSDECRRELNSVYIASQNKSSGWSTTSDIVRDVLAMYGEKTVAWALSGNDIDFSRLRAEKTSVYFCVSNNALKKFAPLMNLFFSQAIHENSTVLPEQGGHCPDGSLRLKHQLLFLIDEIAVMGRMEIMETAPALMRGAGLRFLIIFQNKEQLRAERTYGREGGDGIMKAFHAEIVYTPNDIKLATEYSDRLGKTTVRVPSTSVNYGDRRSRSKSYSLQPRPLMLPQEVNELPYEEELIFISATKEHPALNIRAKKIFWYEEPVFIERAGLPLPVLPTADLAKLATITVAVRIEEKTVEVVAPHDQAFVQEQQKRDAAPTGGGNDDARGGV</sequence>
<feature type="region of interest" description="Disordered" evidence="7">
    <location>
        <begin position="500"/>
        <end position="526"/>
    </location>
</feature>
<dbReference type="AlphaFoldDB" id="A0A2T6GBG4"/>
<dbReference type="PANTHER" id="PTHR37937:SF1">
    <property type="entry name" value="CONJUGATIVE TRANSFER: DNA TRANSPORT"/>
    <property type="match status" value="1"/>
</dbReference>
<evidence type="ECO:0000256" key="7">
    <source>
        <dbReference type="SAM" id="MobiDB-lite"/>
    </source>
</evidence>
<keyword evidence="3" id="KW-1003">Cell membrane</keyword>
<dbReference type="EMBL" id="PYJM01000012">
    <property type="protein sequence ID" value="PUA41493.1"/>
    <property type="molecule type" value="Genomic_DNA"/>
</dbReference>
<gene>
    <name evidence="8" type="ORF">C5U62_31485</name>
</gene>
<evidence type="ECO:0000313" key="8">
    <source>
        <dbReference type="EMBL" id="PUA41493.1"/>
    </source>
</evidence>
<keyword evidence="6" id="KW-0472">Membrane</keyword>
<organism evidence="8 9">
    <name type="scientific">Pseudomonas protegens</name>
    <dbReference type="NCBI Taxonomy" id="380021"/>
    <lineage>
        <taxon>Bacteria</taxon>
        <taxon>Pseudomonadati</taxon>
        <taxon>Pseudomonadota</taxon>
        <taxon>Gammaproteobacteria</taxon>
        <taxon>Pseudomonadales</taxon>
        <taxon>Pseudomonadaceae</taxon>
        <taxon>Pseudomonas</taxon>
    </lineage>
</organism>
<dbReference type="Gene3D" id="3.40.50.300">
    <property type="entry name" value="P-loop containing nucleotide triphosphate hydrolases"/>
    <property type="match status" value="1"/>
</dbReference>
<dbReference type="InterPro" id="IPR027417">
    <property type="entry name" value="P-loop_NTPase"/>
</dbReference>